<evidence type="ECO:0000256" key="2">
    <source>
        <dbReference type="ARBA" id="ARBA00009743"/>
    </source>
</evidence>
<accession>A0A9Q0N5M7</accession>
<dbReference type="InterPro" id="IPR017868">
    <property type="entry name" value="Filamin/ABP280_repeat-like"/>
</dbReference>
<dbReference type="Gene3D" id="3.20.20.70">
    <property type="entry name" value="Aldolase class I"/>
    <property type="match status" value="1"/>
</dbReference>
<organism evidence="15 16">
    <name type="scientific">Pseudolycoriella hygida</name>
    <dbReference type="NCBI Taxonomy" id="35572"/>
    <lineage>
        <taxon>Eukaryota</taxon>
        <taxon>Metazoa</taxon>
        <taxon>Ecdysozoa</taxon>
        <taxon>Arthropoda</taxon>
        <taxon>Hexapoda</taxon>
        <taxon>Insecta</taxon>
        <taxon>Pterygota</taxon>
        <taxon>Neoptera</taxon>
        <taxon>Endopterygota</taxon>
        <taxon>Diptera</taxon>
        <taxon>Nematocera</taxon>
        <taxon>Sciaroidea</taxon>
        <taxon>Sciaridae</taxon>
        <taxon>Pseudolycoriella</taxon>
    </lineage>
</organism>
<dbReference type="PANTHER" id="PTHR11452">
    <property type="entry name" value="ALPHA-GALACTOSIDASE/ALPHA-N-ACETYLGALACTOSAMINIDASE"/>
    <property type="match status" value="1"/>
</dbReference>
<gene>
    <name evidence="15" type="primary">NAGA_0</name>
    <name evidence="15" type="ORF">Bhyg_08992</name>
</gene>
<dbReference type="InterPro" id="IPR013785">
    <property type="entry name" value="Aldolase_TIM"/>
</dbReference>
<keyword evidence="9" id="KW-0458">Lysosome</keyword>
<dbReference type="PANTHER" id="PTHR11452:SF66">
    <property type="entry name" value="ALPHA-GALACTOSIDASE"/>
    <property type="match status" value="1"/>
</dbReference>
<keyword evidence="6" id="KW-0443">Lipid metabolism</keyword>
<dbReference type="GO" id="GO:0004557">
    <property type="term" value="F:alpha-galactosidase activity"/>
    <property type="evidence" value="ECO:0007669"/>
    <property type="project" value="TreeGrafter"/>
</dbReference>
<evidence type="ECO:0000256" key="10">
    <source>
        <dbReference type="ARBA" id="ARBA00023295"/>
    </source>
</evidence>
<evidence type="ECO:0000256" key="12">
    <source>
        <dbReference type="RuleBase" id="RU361168"/>
    </source>
</evidence>
<dbReference type="EC" id="3.2.1.-" evidence="12"/>
<keyword evidence="10 12" id="KW-0326">Glycosidase</keyword>
<dbReference type="CDD" id="cd14792">
    <property type="entry name" value="GH27"/>
    <property type="match status" value="1"/>
</dbReference>
<protein>
    <recommendedName>
        <fullName evidence="12">Alpha-galactosidase</fullName>
        <ecNumber evidence="12">3.2.1.-</ecNumber>
    </recommendedName>
</protein>
<evidence type="ECO:0000256" key="9">
    <source>
        <dbReference type="ARBA" id="ARBA00023228"/>
    </source>
</evidence>
<dbReference type="PROSITE" id="PS50194">
    <property type="entry name" value="FILAMIN_REPEAT"/>
    <property type="match status" value="1"/>
</dbReference>
<evidence type="ECO:0000256" key="4">
    <source>
        <dbReference type="ARBA" id="ARBA00022729"/>
    </source>
</evidence>
<feature type="chain" id="PRO_5040258552" description="Alpha-galactosidase" evidence="13">
    <location>
        <begin position="18"/>
        <end position="417"/>
    </location>
</feature>
<reference evidence="15" key="1">
    <citation type="submission" date="2022-07" db="EMBL/GenBank/DDBJ databases">
        <authorList>
            <person name="Trinca V."/>
            <person name="Uliana J.V.C."/>
            <person name="Torres T.T."/>
            <person name="Ward R.J."/>
            <person name="Monesi N."/>
        </authorList>
    </citation>
    <scope>NUCLEOTIDE SEQUENCE</scope>
    <source>
        <strain evidence="15">HSMRA1968</strain>
        <tissue evidence="15">Whole embryos</tissue>
    </source>
</reference>
<dbReference type="Proteomes" id="UP001151699">
    <property type="component" value="Chromosome B"/>
</dbReference>
<dbReference type="GO" id="GO:0009311">
    <property type="term" value="P:oligosaccharide metabolic process"/>
    <property type="evidence" value="ECO:0007669"/>
    <property type="project" value="TreeGrafter"/>
</dbReference>
<dbReference type="InterPro" id="IPR035373">
    <property type="entry name" value="Melibiase/NAGA_C"/>
</dbReference>
<dbReference type="GO" id="GO:0016020">
    <property type="term" value="C:membrane"/>
    <property type="evidence" value="ECO:0007669"/>
    <property type="project" value="GOC"/>
</dbReference>
<dbReference type="FunFam" id="3.20.20.70:FF:000070">
    <property type="entry name" value="Alpha-galactosidase"/>
    <property type="match status" value="1"/>
</dbReference>
<dbReference type="InterPro" id="IPR002241">
    <property type="entry name" value="Glyco_hydro_27"/>
</dbReference>
<dbReference type="EMBL" id="WJQU01000002">
    <property type="protein sequence ID" value="KAJ6644026.1"/>
    <property type="molecule type" value="Genomic_DNA"/>
</dbReference>
<evidence type="ECO:0000313" key="15">
    <source>
        <dbReference type="EMBL" id="KAJ6644026.1"/>
    </source>
</evidence>
<evidence type="ECO:0000256" key="6">
    <source>
        <dbReference type="ARBA" id="ARBA00023098"/>
    </source>
</evidence>
<dbReference type="GO" id="GO:0019377">
    <property type="term" value="P:glycolipid catabolic process"/>
    <property type="evidence" value="ECO:0007669"/>
    <property type="project" value="UniProtKB-ARBA"/>
</dbReference>
<feature type="repeat" description="Filamin" evidence="11">
    <location>
        <begin position="340"/>
        <end position="366"/>
    </location>
</feature>
<keyword evidence="16" id="KW-1185">Reference proteome</keyword>
<dbReference type="OrthoDB" id="5795902at2759"/>
<dbReference type="GO" id="GO:0016139">
    <property type="term" value="P:glycoside catabolic process"/>
    <property type="evidence" value="ECO:0007669"/>
    <property type="project" value="TreeGrafter"/>
</dbReference>
<feature type="domain" description="Alpha galactosidase A C-terminal" evidence="14">
    <location>
        <begin position="319"/>
        <end position="408"/>
    </location>
</feature>
<evidence type="ECO:0000256" key="8">
    <source>
        <dbReference type="ARBA" id="ARBA00023180"/>
    </source>
</evidence>
<dbReference type="InterPro" id="IPR000111">
    <property type="entry name" value="Glyco_hydro_27/36_CS"/>
</dbReference>
<comment type="caution">
    <text evidence="15">The sequence shown here is derived from an EMBL/GenBank/DDBJ whole genome shotgun (WGS) entry which is preliminary data.</text>
</comment>
<dbReference type="SUPFAM" id="SSF51445">
    <property type="entry name" value="(Trans)glycosidases"/>
    <property type="match status" value="1"/>
</dbReference>
<dbReference type="Pfam" id="PF17450">
    <property type="entry name" value="Melibiase_2_C"/>
    <property type="match status" value="1"/>
</dbReference>
<evidence type="ECO:0000256" key="13">
    <source>
        <dbReference type="SAM" id="SignalP"/>
    </source>
</evidence>
<dbReference type="PROSITE" id="PS00512">
    <property type="entry name" value="ALPHA_GALACTOSIDASE"/>
    <property type="match status" value="1"/>
</dbReference>
<dbReference type="SUPFAM" id="SSF51011">
    <property type="entry name" value="Glycosyl hydrolase domain"/>
    <property type="match status" value="1"/>
</dbReference>
<comment type="similarity">
    <text evidence="2 12">Belongs to the glycosyl hydrolase 27 family.</text>
</comment>
<dbReference type="Pfam" id="PF16499">
    <property type="entry name" value="Melibiase_2"/>
    <property type="match status" value="1"/>
</dbReference>
<keyword evidence="5 12" id="KW-0378">Hydrolase</keyword>
<sequence length="417" mass="48054">MWCRILTASLALLLVQENTFFSDALNNGLALTPPMGWMSWQRFRCIIDCDSYPDECISEKLFKTAADVIASEGYKDVGYEYVIIDDCWLEFQRDNITKELVPDRKRFPNGIKALADYVHSKGLKFGIYENYGTKTCEGYPGMIDHLELDAQTFAKWDVDYIKVDGCYADYRDYDTGYPEFGRLLNKTGRPMVYSCSWPVYQEIKGLTPNYEAMKEHCNLWRNWKDIQDSYESLRNITEYFAVNQSRIQPHAGPGHWNDADMLLIGNYGLSIDQSKTQMAIWAVIASPLIMSNDLKNIRPEFKEILLNKEVIAVNQDELGIQGLRKRFDDKIETWIRPIKPIVNGEHSYAIAWSSKRIDGAPFRVSAKLESLELNNANGYHVTDLFDKNRFVVDVLPQQNITVRVNPSGVVFYKFTPK</sequence>
<proteinExistence type="inferred from homology"/>
<evidence type="ECO:0000313" key="16">
    <source>
        <dbReference type="Proteomes" id="UP001151699"/>
    </source>
</evidence>
<dbReference type="PRINTS" id="PR00740">
    <property type="entry name" value="GLHYDRLASE27"/>
</dbReference>
<dbReference type="GO" id="GO:0005764">
    <property type="term" value="C:lysosome"/>
    <property type="evidence" value="ECO:0007669"/>
    <property type="project" value="UniProtKB-SubCell"/>
</dbReference>
<evidence type="ECO:0000256" key="3">
    <source>
        <dbReference type="ARBA" id="ARBA00011738"/>
    </source>
</evidence>
<comment type="subcellular location">
    <subcellularLocation>
        <location evidence="1">Lysosome</location>
    </subcellularLocation>
</comment>
<keyword evidence="8" id="KW-0325">Glycoprotein</keyword>
<comment type="subunit">
    <text evidence="3 12">Homodimer.</text>
</comment>
<keyword evidence="7 12" id="KW-1015">Disulfide bond</keyword>
<keyword evidence="4 13" id="KW-0732">Signal</keyword>
<dbReference type="InterPro" id="IPR013780">
    <property type="entry name" value="Glyco_hydro_b"/>
</dbReference>
<feature type="signal peptide" evidence="13">
    <location>
        <begin position="1"/>
        <end position="17"/>
    </location>
</feature>
<dbReference type="AlphaFoldDB" id="A0A9Q0N5M7"/>
<evidence type="ECO:0000256" key="1">
    <source>
        <dbReference type="ARBA" id="ARBA00004371"/>
    </source>
</evidence>
<dbReference type="InterPro" id="IPR017853">
    <property type="entry name" value="GH"/>
</dbReference>
<evidence type="ECO:0000256" key="5">
    <source>
        <dbReference type="ARBA" id="ARBA00022801"/>
    </source>
</evidence>
<evidence type="ECO:0000256" key="7">
    <source>
        <dbReference type="ARBA" id="ARBA00023157"/>
    </source>
</evidence>
<dbReference type="Gene3D" id="2.60.40.1180">
    <property type="entry name" value="Golgi alpha-mannosidase II"/>
    <property type="match status" value="1"/>
</dbReference>
<evidence type="ECO:0000259" key="14">
    <source>
        <dbReference type="Pfam" id="PF17450"/>
    </source>
</evidence>
<evidence type="ECO:0000256" key="11">
    <source>
        <dbReference type="PROSITE-ProRule" id="PRU00087"/>
    </source>
</evidence>
<name>A0A9Q0N5M7_9DIPT</name>